<gene>
    <name evidence="1" type="ORF">CCAP1982_LOCUS9657</name>
</gene>
<protein>
    <submittedName>
        <fullName evidence="1">(Mediterranean fruit fly) hypothetical protein</fullName>
    </submittedName>
</protein>
<reference evidence="1" key="1">
    <citation type="submission" date="2020-11" db="EMBL/GenBank/DDBJ databases">
        <authorList>
            <person name="Whitehead M."/>
        </authorList>
    </citation>
    <scope>NUCLEOTIDE SEQUENCE</scope>
    <source>
        <strain evidence="1">EGII</strain>
    </source>
</reference>
<keyword evidence="2" id="KW-1185">Reference proteome</keyword>
<accession>A0A811UPY7</accession>
<comment type="caution">
    <text evidence="1">The sequence shown here is derived from an EMBL/GenBank/DDBJ whole genome shotgun (WGS) entry which is preliminary data.</text>
</comment>
<dbReference type="Proteomes" id="UP000606786">
    <property type="component" value="Unassembled WGS sequence"/>
</dbReference>
<sequence>MQAMPRQAPPDTTPRDRMECAGRVVKFEAGGSSHLVLAIVDVCALMFTIAWELAEELHLQIARYTHERGCMLRLRGKHGVTPSLIQTGTLPHTFAPLVAQSTVFGHGSGSTSLEDVAYSKGA</sequence>
<dbReference type="EMBL" id="CAJHJT010000023">
    <property type="protein sequence ID" value="CAD7001159.1"/>
    <property type="molecule type" value="Genomic_DNA"/>
</dbReference>
<proteinExistence type="predicted"/>
<evidence type="ECO:0000313" key="2">
    <source>
        <dbReference type="Proteomes" id="UP000606786"/>
    </source>
</evidence>
<evidence type="ECO:0000313" key="1">
    <source>
        <dbReference type="EMBL" id="CAD7001159.1"/>
    </source>
</evidence>
<organism evidence="1 2">
    <name type="scientific">Ceratitis capitata</name>
    <name type="common">Mediterranean fruit fly</name>
    <name type="synonym">Tephritis capitata</name>
    <dbReference type="NCBI Taxonomy" id="7213"/>
    <lineage>
        <taxon>Eukaryota</taxon>
        <taxon>Metazoa</taxon>
        <taxon>Ecdysozoa</taxon>
        <taxon>Arthropoda</taxon>
        <taxon>Hexapoda</taxon>
        <taxon>Insecta</taxon>
        <taxon>Pterygota</taxon>
        <taxon>Neoptera</taxon>
        <taxon>Endopterygota</taxon>
        <taxon>Diptera</taxon>
        <taxon>Brachycera</taxon>
        <taxon>Muscomorpha</taxon>
        <taxon>Tephritoidea</taxon>
        <taxon>Tephritidae</taxon>
        <taxon>Ceratitis</taxon>
        <taxon>Ceratitis</taxon>
    </lineage>
</organism>
<name>A0A811UPY7_CERCA</name>
<dbReference type="AlphaFoldDB" id="A0A811UPY7"/>
<feature type="non-terminal residue" evidence="1">
    <location>
        <position position="1"/>
    </location>
</feature>